<dbReference type="SMART" id="SM00304">
    <property type="entry name" value="HAMP"/>
    <property type="match status" value="1"/>
</dbReference>
<dbReference type="OrthoDB" id="759642at2"/>
<feature type="transmembrane region" description="Helical" evidence="7">
    <location>
        <begin position="20"/>
        <end position="39"/>
    </location>
</feature>
<organism evidence="9 10">
    <name type="scientific">Paenibacillus chitinolyticus</name>
    <dbReference type="NCBI Taxonomy" id="79263"/>
    <lineage>
        <taxon>Bacteria</taxon>
        <taxon>Bacillati</taxon>
        <taxon>Bacillota</taxon>
        <taxon>Bacilli</taxon>
        <taxon>Bacillales</taxon>
        <taxon>Paenibacillaceae</taxon>
        <taxon>Paenibacillus</taxon>
    </lineage>
</organism>
<comment type="subcellular location">
    <subcellularLocation>
        <location evidence="1">Cell membrane</location>
        <topology evidence="1">Multi-pass membrane protein</topology>
    </subcellularLocation>
</comment>
<dbReference type="SUPFAM" id="SSF158472">
    <property type="entry name" value="HAMP domain-like"/>
    <property type="match status" value="1"/>
</dbReference>
<evidence type="ECO:0000256" key="7">
    <source>
        <dbReference type="SAM" id="Phobius"/>
    </source>
</evidence>
<evidence type="ECO:0000256" key="1">
    <source>
        <dbReference type="ARBA" id="ARBA00004651"/>
    </source>
</evidence>
<dbReference type="GO" id="GO:0005886">
    <property type="term" value="C:plasma membrane"/>
    <property type="evidence" value="ECO:0007669"/>
    <property type="project" value="UniProtKB-SubCell"/>
</dbReference>
<dbReference type="Pfam" id="PF00672">
    <property type="entry name" value="HAMP"/>
    <property type="match status" value="1"/>
</dbReference>
<dbReference type="Gene3D" id="3.30.565.10">
    <property type="entry name" value="Histidine kinase-like ATPase, C-terminal domain"/>
    <property type="match status" value="1"/>
</dbReference>
<evidence type="ECO:0000256" key="3">
    <source>
        <dbReference type="ARBA" id="ARBA00022553"/>
    </source>
</evidence>
<proteinExistence type="predicted"/>
<keyword evidence="7" id="KW-0812">Transmembrane</keyword>
<name>A0A410WXV0_9BACL</name>
<dbReference type="GO" id="GO:0000155">
    <property type="term" value="F:phosphorelay sensor kinase activity"/>
    <property type="evidence" value="ECO:0007669"/>
    <property type="project" value="InterPro"/>
</dbReference>
<dbReference type="Pfam" id="PF02518">
    <property type="entry name" value="HATPase_c"/>
    <property type="match status" value="1"/>
</dbReference>
<reference evidence="9 10" key="1">
    <citation type="submission" date="2018-01" db="EMBL/GenBank/DDBJ databases">
        <title>The whole genome sequencing and assembly of Paenibacillus chitinolyticus KCCM 41400 strain.</title>
        <authorList>
            <person name="Kim J.-Y."/>
            <person name="Park M.-K."/>
            <person name="Lee Y.-J."/>
            <person name="Yi H."/>
            <person name="Bahn Y.-S."/>
            <person name="Kim J.F."/>
            <person name="Lee D.-W."/>
        </authorList>
    </citation>
    <scope>NUCLEOTIDE SEQUENCE [LARGE SCALE GENOMIC DNA]</scope>
    <source>
        <strain evidence="9 10">KCCM 41400</strain>
    </source>
</reference>
<feature type="transmembrane region" description="Helical" evidence="7">
    <location>
        <begin position="286"/>
        <end position="309"/>
    </location>
</feature>
<evidence type="ECO:0000256" key="2">
    <source>
        <dbReference type="ARBA" id="ARBA00022475"/>
    </source>
</evidence>
<feature type="domain" description="HAMP" evidence="8">
    <location>
        <begin position="311"/>
        <end position="364"/>
    </location>
</feature>
<protein>
    <submittedName>
        <fullName evidence="9">HAMP domain-containing protein</fullName>
    </submittedName>
</protein>
<evidence type="ECO:0000313" key="9">
    <source>
        <dbReference type="EMBL" id="QAV19255.1"/>
    </source>
</evidence>
<evidence type="ECO:0000259" key="8">
    <source>
        <dbReference type="PROSITE" id="PS50885"/>
    </source>
</evidence>
<evidence type="ECO:0000256" key="6">
    <source>
        <dbReference type="ARBA" id="ARBA00023136"/>
    </source>
</evidence>
<dbReference type="InterPro" id="IPR050640">
    <property type="entry name" value="Bact_2-comp_sensor_kinase"/>
</dbReference>
<dbReference type="EMBL" id="CP026520">
    <property type="protein sequence ID" value="QAV19255.1"/>
    <property type="molecule type" value="Genomic_DNA"/>
</dbReference>
<keyword evidence="6 7" id="KW-0472">Membrane</keyword>
<keyword evidence="7" id="KW-1133">Transmembrane helix</keyword>
<dbReference type="AlphaFoldDB" id="A0A410WXV0"/>
<keyword evidence="4" id="KW-0808">Transferase</keyword>
<accession>A0A410WXV0</accession>
<dbReference type="Pfam" id="PF06580">
    <property type="entry name" value="His_kinase"/>
    <property type="match status" value="1"/>
</dbReference>
<dbReference type="SUPFAM" id="SSF55874">
    <property type="entry name" value="ATPase domain of HSP90 chaperone/DNA topoisomerase II/histidine kinase"/>
    <property type="match status" value="1"/>
</dbReference>
<keyword evidence="3" id="KW-0597">Phosphoprotein</keyword>
<dbReference type="PROSITE" id="PS50885">
    <property type="entry name" value="HAMP"/>
    <property type="match status" value="1"/>
</dbReference>
<dbReference type="KEGG" id="pchi:PC41400_16840"/>
<evidence type="ECO:0000256" key="5">
    <source>
        <dbReference type="ARBA" id="ARBA00022777"/>
    </source>
</evidence>
<dbReference type="InterPro" id="IPR003594">
    <property type="entry name" value="HATPase_dom"/>
</dbReference>
<dbReference type="CDD" id="cd06225">
    <property type="entry name" value="HAMP"/>
    <property type="match status" value="1"/>
</dbReference>
<dbReference type="InterPro" id="IPR036890">
    <property type="entry name" value="HATPase_C_sf"/>
</dbReference>
<evidence type="ECO:0000256" key="4">
    <source>
        <dbReference type="ARBA" id="ARBA00022679"/>
    </source>
</evidence>
<keyword evidence="5" id="KW-0418">Kinase</keyword>
<dbReference type="InterPro" id="IPR003660">
    <property type="entry name" value="HAMP_dom"/>
</dbReference>
<keyword evidence="2" id="KW-1003">Cell membrane</keyword>
<evidence type="ECO:0000313" key="10">
    <source>
        <dbReference type="Proteomes" id="UP000288943"/>
    </source>
</evidence>
<dbReference type="Proteomes" id="UP000288943">
    <property type="component" value="Chromosome"/>
</dbReference>
<gene>
    <name evidence="9" type="ORF">PC41400_16840</name>
</gene>
<dbReference type="PANTHER" id="PTHR34220:SF7">
    <property type="entry name" value="SENSOR HISTIDINE KINASE YPDA"/>
    <property type="match status" value="1"/>
</dbReference>
<dbReference type="Gene3D" id="6.10.340.10">
    <property type="match status" value="1"/>
</dbReference>
<dbReference type="InterPro" id="IPR010559">
    <property type="entry name" value="Sig_transdc_His_kin_internal"/>
</dbReference>
<sequence length="581" mass="66732">MDNMRKPPSTIFNSLRFKLITGLMLIMLPIVLFLIYTNFYSIQVVRNQVAQSNSNMISLYMGLIDKSLADIDSYLLKYASEVTGLHVLDRSPEIDIDLYKMERIWQFKQLVNNVTYYEGLDYFFIYSPINNDLVFAPKQTGSADTDNQSIKDAIVWLIDDGQSAESFQTGKWSVFRANKKDYLLYIIKVGGLYIGAGVNTQDVTGPLNLLDLGADGRALLVDGNHKPLKDESFFREQGIDLSYTPKSYRLSGFDEGYLVIGEHSGKGDFGLVAVVPDQSILQKLPYLQRIISLIAAGTVLILLLAFYFMRRVVLRPINRIVLAMRRIKEGHLEMRIAKKPTSNEFELMNEMFNSMVTDIQKLKIDVYEEQLINQKAELKHLQLQVNPHFFLNSLNVVYYLAQERKYGLIQELSLSLIRYFRFMFRSHTDHVLVRDELGHTKNYLNIQKIRFPGSLTYAITVPDDLLDCCIPPLIIQSFAENTIKHAVNTDEPTHIEISIERDNRNDEERLHIRIRDTGMGYENEVLEKLRQDIKLTTEEGEHIGIWNARQRLRLLYGGQAIIGFSNDNGAIVDIFLPIMKG</sequence>
<dbReference type="PANTHER" id="PTHR34220">
    <property type="entry name" value="SENSOR HISTIDINE KINASE YPDA"/>
    <property type="match status" value="1"/>
</dbReference>